<comment type="caution">
    <text evidence="1">The sequence shown here is derived from an EMBL/GenBank/DDBJ whole genome shotgun (WGS) entry which is preliminary data.</text>
</comment>
<sequence length="110" mass="12504">MDSRGWTLCIPSEVIDSWCLKCAGQSAHLMHMHVVHAIIAQTYARRRFVSSNETTASVLSTRHRAFEHAVRSLRLSREPRPFVSNSSANIKTQTSLFLLYAFRILRCPSS</sequence>
<protein>
    <submittedName>
        <fullName evidence="1">Uncharacterized protein</fullName>
    </submittedName>
</protein>
<organism evidence="1 2">
    <name type="scientific">Prunus yedoensis var. nudiflora</name>
    <dbReference type="NCBI Taxonomy" id="2094558"/>
    <lineage>
        <taxon>Eukaryota</taxon>
        <taxon>Viridiplantae</taxon>
        <taxon>Streptophyta</taxon>
        <taxon>Embryophyta</taxon>
        <taxon>Tracheophyta</taxon>
        <taxon>Spermatophyta</taxon>
        <taxon>Magnoliopsida</taxon>
        <taxon>eudicotyledons</taxon>
        <taxon>Gunneridae</taxon>
        <taxon>Pentapetalae</taxon>
        <taxon>rosids</taxon>
        <taxon>fabids</taxon>
        <taxon>Rosales</taxon>
        <taxon>Rosaceae</taxon>
        <taxon>Amygdaloideae</taxon>
        <taxon>Amygdaleae</taxon>
        <taxon>Prunus</taxon>
    </lineage>
</organism>
<accession>A0A314YF80</accession>
<evidence type="ECO:0000313" key="1">
    <source>
        <dbReference type="EMBL" id="PQQ06132.1"/>
    </source>
</evidence>
<dbReference type="EMBL" id="PJQY01001002">
    <property type="protein sequence ID" value="PQQ06132.1"/>
    <property type="molecule type" value="Genomic_DNA"/>
</dbReference>
<evidence type="ECO:0000313" key="2">
    <source>
        <dbReference type="Proteomes" id="UP000250321"/>
    </source>
</evidence>
<dbReference type="Proteomes" id="UP000250321">
    <property type="component" value="Unassembled WGS sequence"/>
</dbReference>
<reference evidence="1 2" key="1">
    <citation type="submission" date="2018-02" db="EMBL/GenBank/DDBJ databases">
        <title>Draft genome of wild Prunus yedoensis var. nudiflora.</title>
        <authorList>
            <person name="Baek S."/>
            <person name="Kim J.-H."/>
            <person name="Choi K."/>
            <person name="Kim G.-B."/>
            <person name="Cho A."/>
            <person name="Jang H."/>
            <person name="Shin C.-H."/>
            <person name="Yu H.-J."/>
            <person name="Mun J.-H."/>
        </authorList>
    </citation>
    <scope>NUCLEOTIDE SEQUENCE [LARGE SCALE GENOMIC DNA]</scope>
    <source>
        <strain evidence="2">cv. Jeju island</strain>
        <tissue evidence="1">Leaf</tissue>
    </source>
</reference>
<gene>
    <name evidence="1" type="ORF">Pyn_36327</name>
</gene>
<keyword evidence="2" id="KW-1185">Reference proteome</keyword>
<proteinExistence type="predicted"/>
<name>A0A314YF80_PRUYE</name>
<dbReference type="AlphaFoldDB" id="A0A314YF80"/>